<keyword evidence="3" id="KW-1185">Reference proteome</keyword>
<sequence length="170" mass="19153">MVDGNGWMGNDLPLPVPPCHHHHHHHHHANGSLAGNCDFWGRRLEILWVMDGGSSAPPYGPPERTLGKHGAAWEKKKLALFFSLTARNGASRSLTPYPHIHDASIGRAVESPREPVRSHLFFFFFPSFVLATPTILCLLDTTQYPPFLCLKYNTNSRISYQLYSVFYCSP</sequence>
<keyword evidence="1" id="KW-0472">Membrane</keyword>
<keyword evidence="1" id="KW-0812">Transmembrane</keyword>
<evidence type="ECO:0000313" key="3">
    <source>
        <dbReference type="Proteomes" id="UP001451303"/>
    </source>
</evidence>
<organism evidence="2 3">
    <name type="scientific">Neurospora intermedia</name>
    <dbReference type="NCBI Taxonomy" id="5142"/>
    <lineage>
        <taxon>Eukaryota</taxon>
        <taxon>Fungi</taxon>
        <taxon>Dikarya</taxon>
        <taxon>Ascomycota</taxon>
        <taxon>Pezizomycotina</taxon>
        <taxon>Sordariomycetes</taxon>
        <taxon>Sordariomycetidae</taxon>
        <taxon>Sordariales</taxon>
        <taxon>Sordariaceae</taxon>
        <taxon>Neurospora</taxon>
    </lineage>
</organism>
<evidence type="ECO:0000313" key="2">
    <source>
        <dbReference type="EMBL" id="KAL0467890.1"/>
    </source>
</evidence>
<evidence type="ECO:0000256" key="1">
    <source>
        <dbReference type="SAM" id="Phobius"/>
    </source>
</evidence>
<keyword evidence="1" id="KW-1133">Transmembrane helix</keyword>
<reference evidence="2 3" key="1">
    <citation type="submission" date="2023-09" db="EMBL/GenBank/DDBJ databases">
        <title>Multi-omics analysis of a traditional fermented food reveals byproduct-associated fungal strains for waste-to-food upcycling.</title>
        <authorList>
            <consortium name="Lawrence Berkeley National Laboratory"/>
            <person name="Rekdal V.M."/>
            <person name="Villalobos-Escobedo J.M."/>
            <person name="Rodriguez-Valeron N."/>
            <person name="Garcia M.O."/>
            <person name="Vasquez D.P."/>
            <person name="Damayanti I."/>
            <person name="Sorensen P.M."/>
            <person name="Baidoo E.E."/>
            <person name="De Carvalho A.C."/>
            <person name="Riley R."/>
            <person name="Lipzen A."/>
            <person name="He G."/>
            <person name="Yan M."/>
            <person name="Haridas S."/>
            <person name="Daum C."/>
            <person name="Yoshinaga Y."/>
            <person name="Ng V."/>
            <person name="Grigoriev I.V."/>
            <person name="Munk R."/>
            <person name="Nuraida L."/>
            <person name="Wijaya C.H."/>
            <person name="Morales P.-C."/>
            <person name="Keasling J.D."/>
        </authorList>
    </citation>
    <scope>NUCLEOTIDE SEQUENCE [LARGE SCALE GENOMIC DNA]</scope>
    <source>
        <strain evidence="2 3">FGSC 2613</strain>
    </source>
</reference>
<comment type="caution">
    <text evidence="2">The sequence shown here is derived from an EMBL/GenBank/DDBJ whole genome shotgun (WGS) entry which is preliminary data.</text>
</comment>
<accession>A0ABR3D5A7</accession>
<gene>
    <name evidence="2" type="ORF">QR685DRAFT_574018</name>
</gene>
<feature type="transmembrane region" description="Helical" evidence="1">
    <location>
        <begin position="120"/>
        <end position="139"/>
    </location>
</feature>
<protein>
    <submittedName>
        <fullName evidence="2">Uncharacterized protein</fullName>
    </submittedName>
</protein>
<dbReference type="Proteomes" id="UP001451303">
    <property type="component" value="Unassembled WGS sequence"/>
</dbReference>
<dbReference type="EMBL" id="JAVLET010000008">
    <property type="protein sequence ID" value="KAL0467890.1"/>
    <property type="molecule type" value="Genomic_DNA"/>
</dbReference>
<proteinExistence type="predicted"/>
<name>A0ABR3D5A7_NEUIN</name>